<comment type="subcellular location">
    <subcellularLocation>
        <location evidence="1">Membrane</location>
    </subcellularLocation>
</comment>
<sequence length="359" mass="39318">MSQLRKRKTNKQKLKRLFKQLGASKTMRGAGCTVGNITQVTVSDASFPFGYDQTQFDFCLDAPVLKDNLYSICEKVDDDDFQKIILKKLNQAYPSGVSDENVQLLGSVSRVASLDDISRWNITKIDTLAALIKSEDGSWEAEKSKVIITKYLNTSGNSLGSTELNIIDSNLCSLDTSTLKNIIPDSISNAKPLNVASCSSEKKKILYEISKTSFSSQSSTAYYNLMKTYLGGAPRSDVLTLSTQNINMDIDTFQSLDPNVIADLTVTDVRGLLGDQLQDLKLFENDTIIQDWTNRQAQSDLDTLGLGLVTNRTDSTTTPPTSLTQVNTTSGCIGLAKHPSVIFLTALLTTVLQILLQPA</sequence>
<organism evidence="7 8">
    <name type="scientific">Collichthys lucidus</name>
    <name type="common">Big head croaker</name>
    <name type="synonym">Sciaena lucida</name>
    <dbReference type="NCBI Taxonomy" id="240159"/>
    <lineage>
        <taxon>Eukaryota</taxon>
        <taxon>Metazoa</taxon>
        <taxon>Chordata</taxon>
        <taxon>Craniata</taxon>
        <taxon>Vertebrata</taxon>
        <taxon>Euteleostomi</taxon>
        <taxon>Actinopterygii</taxon>
        <taxon>Neopterygii</taxon>
        <taxon>Teleostei</taxon>
        <taxon>Neoteleostei</taxon>
        <taxon>Acanthomorphata</taxon>
        <taxon>Eupercaria</taxon>
        <taxon>Sciaenidae</taxon>
        <taxon>Collichthys</taxon>
    </lineage>
</organism>
<dbReference type="PANTHER" id="PTHR23412:SF6">
    <property type="entry name" value="MESOTHELIN"/>
    <property type="match status" value="1"/>
</dbReference>
<dbReference type="STRING" id="240159.A0A4V6ARZ2"/>
<evidence type="ECO:0000256" key="4">
    <source>
        <dbReference type="ARBA" id="ARBA00022889"/>
    </source>
</evidence>
<dbReference type="InterPro" id="IPR026664">
    <property type="entry name" value="Stereocilin-rel"/>
</dbReference>
<reference evidence="7 8" key="1">
    <citation type="submission" date="2019-01" db="EMBL/GenBank/DDBJ databases">
        <title>Genome Assembly of Collichthys lucidus.</title>
        <authorList>
            <person name="Cai M."/>
            <person name="Xiao S."/>
        </authorList>
    </citation>
    <scope>NUCLEOTIDE SEQUENCE [LARGE SCALE GENOMIC DNA]</scope>
    <source>
        <strain evidence="7">JT15FE1705JMU</strain>
        <tissue evidence="7">Muscle</tissue>
    </source>
</reference>
<name>A0A4V6ARZ2_COLLU</name>
<dbReference type="InterPro" id="IPR010335">
    <property type="entry name" value="Mesothelin"/>
</dbReference>
<evidence type="ECO:0000256" key="1">
    <source>
        <dbReference type="ARBA" id="ARBA00004370"/>
    </source>
</evidence>
<keyword evidence="5" id="KW-0472">Membrane</keyword>
<keyword evidence="8" id="KW-1185">Reference proteome</keyword>
<evidence type="ECO:0000256" key="5">
    <source>
        <dbReference type="ARBA" id="ARBA00023136"/>
    </source>
</evidence>
<dbReference type="EMBL" id="CM014095">
    <property type="protein sequence ID" value="TKS86352.1"/>
    <property type="molecule type" value="Genomic_DNA"/>
</dbReference>
<keyword evidence="3" id="KW-0732">Signal</keyword>
<comment type="similarity">
    <text evidence="2">Belongs to the mesothelin family.</text>
</comment>
<dbReference type="GO" id="GO:0007160">
    <property type="term" value="P:cell-matrix adhesion"/>
    <property type="evidence" value="ECO:0007669"/>
    <property type="project" value="TreeGrafter"/>
</dbReference>
<evidence type="ECO:0000256" key="6">
    <source>
        <dbReference type="ARBA" id="ARBA00023180"/>
    </source>
</evidence>
<dbReference type="Proteomes" id="UP000298787">
    <property type="component" value="Chromosome 18"/>
</dbReference>
<evidence type="ECO:0000256" key="2">
    <source>
        <dbReference type="ARBA" id="ARBA00011016"/>
    </source>
</evidence>
<keyword evidence="6" id="KW-0325">Glycoprotein</keyword>
<dbReference type="AlphaFoldDB" id="A0A4V6ARZ2"/>
<evidence type="ECO:0000256" key="3">
    <source>
        <dbReference type="ARBA" id="ARBA00022729"/>
    </source>
</evidence>
<protein>
    <submittedName>
        <fullName evidence="7">Mesothelin-like protein</fullName>
    </submittedName>
</protein>
<keyword evidence="4" id="KW-0130">Cell adhesion</keyword>
<dbReference type="PANTHER" id="PTHR23412">
    <property type="entry name" value="STEREOCILIN RELATED"/>
    <property type="match status" value="1"/>
</dbReference>
<dbReference type="Pfam" id="PF06060">
    <property type="entry name" value="Mesothelin"/>
    <property type="match status" value="1"/>
</dbReference>
<accession>A0A4V6ARZ2</accession>
<dbReference type="GO" id="GO:0009986">
    <property type="term" value="C:cell surface"/>
    <property type="evidence" value="ECO:0007669"/>
    <property type="project" value="TreeGrafter"/>
</dbReference>
<proteinExistence type="inferred from homology"/>
<evidence type="ECO:0000313" key="7">
    <source>
        <dbReference type="EMBL" id="TKS86352.1"/>
    </source>
</evidence>
<dbReference type="GO" id="GO:0016020">
    <property type="term" value="C:membrane"/>
    <property type="evidence" value="ECO:0007669"/>
    <property type="project" value="UniProtKB-SubCell"/>
</dbReference>
<evidence type="ECO:0000313" key="8">
    <source>
        <dbReference type="Proteomes" id="UP000298787"/>
    </source>
</evidence>
<gene>
    <name evidence="7" type="ORF">D9C73_020469</name>
</gene>